<proteinExistence type="predicted"/>
<gene>
    <name evidence="1" type="ORF">MLD38_026528</name>
</gene>
<organism evidence="1 2">
    <name type="scientific">Melastoma candidum</name>
    <dbReference type="NCBI Taxonomy" id="119954"/>
    <lineage>
        <taxon>Eukaryota</taxon>
        <taxon>Viridiplantae</taxon>
        <taxon>Streptophyta</taxon>
        <taxon>Embryophyta</taxon>
        <taxon>Tracheophyta</taxon>
        <taxon>Spermatophyta</taxon>
        <taxon>Magnoliopsida</taxon>
        <taxon>eudicotyledons</taxon>
        <taxon>Gunneridae</taxon>
        <taxon>Pentapetalae</taxon>
        <taxon>rosids</taxon>
        <taxon>malvids</taxon>
        <taxon>Myrtales</taxon>
        <taxon>Melastomataceae</taxon>
        <taxon>Melastomatoideae</taxon>
        <taxon>Melastomateae</taxon>
        <taxon>Melastoma</taxon>
    </lineage>
</organism>
<dbReference type="EMBL" id="CM042886">
    <property type="protein sequence ID" value="KAI4341854.1"/>
    <property type="molecule type" value="Genomic_DNA"/>
</dbReference>
<evidence type="ECO:0000313" key="1">
    <source>
        <dbReference type="EMBL" id="KAI4341854.1"/>
    </source>
</evidence>
<reference evidence="2" key="1">
    <citation type="journal article" date="2023" name="Front. Plant Sci.">
        <title>Chromosomal-level genome assembly of Melastoma candidum provides insights into trichome evolution.</title>
        <authorList>
            <person name="Zhong Y."/>
            <person name="Wu W."/>
            <person name="Sun C."/>
            <person name="Zou P."/>
            <person name="Liu Y."/>
            <person name="Dai S."/>
            <person name="Zhou R."/>
        </authorList>
    </citation>
    <scope>NUCLEOTIDE SEQUENCE [LARGE SCALE GENOMIC DNA]</scope>
</reference>
<keyword evidence="2" id="KW-1185">Reference proteome</keyword>
<dbReference type="Proteomes" id="UP001057402">
    <property type="component" value="Chromosome 7"/>
</dbReference>
<protein>
    <submittedName>
        <fullName evidence="1">Uncharacterized protein</fullName>
    </submittedName>
</protein>
<name>A0ACB9P241_9MYRT</name>
<comment type="caution">
    <text evidence="1">The sequence shown here is derived from an EMBL/GenBank/DDBJ whole genome shotgun (WGS) entry which is preliminary data.</text>
</comment>
<evidence type="ECO:0000313" key="2">
    <source>
        <dbReference type="Proteomes" id="UP001057402"/>
    </source>
</evidence>
<accession>A0ACB9P241</accession>
<sequence>MDRFIPHLSPRNLYSEKSSSMCASVSCGLESSVNGTVLMDLPPLRLMRKVDPEDMGGRHLLPIDLCADEQEQCR</sequence>